<evidence type="ECO:0000256" key="1">
    <source>
        <dbReference type="SAM" id="Phobius"/>
    </source>
</evidence>
<keyword evidence="1" id="KW-0472">Membrane</keyword>
<comment type="caution">
    <text evidence="2">The sequence shown here is derived from an EMBL/GenBank/DDBJ whole genome shotgun (WGS) entry which is preliminary data.</text>
</comment>
<proteinExistence type="predicted"/>
<keyword evidence="3" id="KW-1185">Reference proteome</keyword>
<keyword evidence="1" id="KW-0812">Transmembrane</keyword>
<organism evidence="2 3">
    <name type="scientific">Populus alba x Populus x berolinensis</name>
    <dbReference type="NCBI Taxonomy" id="444605"/>
    <lineage>
        <taxon>Eukaryota</taxon>
        <taxon>Viridiplantae</taxon>
        <taxon>Streptophyta</taxon>
        <taxon>Embryophyta</taxon>
        <taxon>Tracheophyta</taxon>
        <taxon>Spermatophyta</taxon>
        <taxon>Magnoliopsida</taxon>
        <taxon>eudicotyledons</taxon>
        <taxon>Gunneridae</taxon>
        <taxon>Pentapetalae</taxon>
        <taxon>rosids</taxon>
        <taxon>fabids</taxon>
        <taxon>Malpighiales</taxon>
        <taxon>Salicaceae</taxon>
        <taxon>Saliceae</taxon>
        <taxon>Populus</taxon>
    </lineage>
</organism>
<protein>
    <submittedName>
        <fullName evidence="2">Uncharacterized protein</fullName>
    </submittedName>
</protein>
<accession>A0AAD6QTB4</accession>
<gene>
    <name evidence="2" type="ORF">NC653_012648</name>
</gene>
<reference evidence="2" key="1">
    <citation type="journal article" date="2023" name="Mol. Ecol. Resour.">
        <title>Chromosome-level genome assembly of a triploid poplar Populus alba 'Berolinensis'.</title>
        <authorList>
            <person name="Chen S."/>
            <person name="Yu Y."/>
            <person name="Wang X."/>
            <person name="Wang S."/>
            <person name="Zhang T."/>
            <person name="Zhou Y."/>
            <person name="He R."/>
            <person name="Meng N."/>
            <person name="Wang Y."/>
            <person name="Liu W."/>
            <person name="Liu Z."/>
            <person name="Liu J."/>
            <person name="Guo Q."/>
            <person name="Huang H."/>
            <person name="Sederoff R.R."/>
            <person name="Wang G."/>
            <person name="Qu G."/>
            <person name="Chen S."/>
        </authorList>
    </citation>
    <scope>NUCLEOTIDE SEQUENCE</scope>
    <source>
        <strain evidence="2">SC-2020</strain>
    </source>
</reference>
<sequence>MGVDCVVTGEATVEGEGPTQPNTPSDVGSFVCLKVGPCQLKTIEFQEMLLVYSKIWNLGLIFLNILMLPSL</sequence>
<dbReference type="Proteomes" id="UP001164929">
    <property type="component" value="Chromosome 5"/>
</dbReference>
<name>A0AAD6QTB4_9ROSI</name>
<evidence type="ECO:0000313" key="3">
    <source>
        <dbReference type="Proteomes" id="UP001164929"/>
    </source>
</evidence>
<evidence type="ECO:0000313" key="2">
    <source>
        <dbReference type="EMBL" id="KAJ6995840.1"/>
    </source>
</evidence>
<dbReference type="EMBL" id="JAQIZT010000005">
    <property type="protein sequence ID" value="KAJ6995840.1"/>
    <property type="molecule type" value="Genomic_DNA"/>
</dbReference>
<keyword evidence="1" id="KW-1133">Transmembrane helix</keyword>
<feature type="transmembrane region" description="Helical" evidence="1">
    <location>
        <begin position="49"/>
        <end position="68"/>
    </location>
</feature>
<dbReference type="AlphaFoldDB" id="A0AAD6QTB4"/>